<sequence length="280" mass="31871">MASSLRLGQFLRGQSGVYTLGKQVQKTVWLATALSHHFHLQNERDVLKCFHSRNPFIRPLVDEVIEPSDPPAIVLEYLDENIPDVSMVLHQDNFVHTDVKPDNILLNHGQGGTRFPNVQLADCGSTVPSVSAYARDGDLIGAPIWRSPEVHLQIGWGAATDIWSFGAFLITLLYEDNLLSFKPDVSADHDEYGLKILQRQCDFFGPFPLTYREICPQETLNVLAYIMQNIPLEKKKPFSRISVKEISKEDKEFSLKIMKLDPRDRPSAAWLLQDKWFDKP</sequence>
<dbReference type="PANTHER" id="PTHR24361">
    <property type="entry name" value="MITOGEN-ACTIVATED KINASE KINASE KINASE"/>
    <property type="match status" value="1"/>
</dbReference>
<feature type="domain" description="Protein kinase" evidence="1">
    <location>
        <begin position="1"/>
        <end position="277"/>
    </location>
</feature>
<proteinExistence type="predicted"/>
<evidence type="ECO:0000313" key="2">
    <source>
        <dbReference type="EMBL" id="PLN76228.1"/>
    </source>
</evidence>
<dbReference type="GO" id="GO:0004674">
    <property type="term" value="F:protein serine/threonine kinase activity"/>
    <property type="evidence" value="ECO:0007669"/>
    <property type="project" value="TreeGrafter"/>
</dbReference>
<evidence type="ECO:0000259" key="1">
    <source>
        <dbReference type="PROSITE" id="PS50011"/>
    </source>
</evidence>
<dbReference type="InterPro" id="IPR011009">
    <property type="entry name" value="Kinase-like_dom_sf"/>
</dbReference>
<dbReference type="OrthoDB" id="5979581at2759"/>
<dbReference type="Proteomes" id="UP000235023">
    <property type="component" value="Unassembled WGS sequence"/>
</dbReference>
<dbReference type="InterPro" id="IPR008271">
    <property type="entry name" value="Ser/Thr_kinase_AS"/>
</dbReference>
<keyword evidence="2" id="KW-0418">Kinase</keyword>
<dbReference type="PROSITE" id="PS00108">
    <property type="entry name" value="PROTEIN_KINASE_ST"/>
    <property type="match status" value="1"/>
</dbReference>
<dbReference type="Gene3D" id="1.10.510.10">
    <property type="entry name" value="Transferase(Phosphotransferase) domain 1"/>
    <property type="match status" value="1"/>
</dbReference>
<evidence type="ECO:0000313" key="3">
    <source>
        <dbReference type="Proteomes" id="UP000235023"/>
    </source>
</evidence>
<dbReference type="InterPro" id="IPR000719">
    <property type="entry name" value="Prot_kinase_dom"/>
</dbReference>
<dbReference type="AlphaFoldDB" id="A0A2J5HGY8"/>
<accession>A0A2J5HGY8</accession>
<dbReference type="EMBL" id="KZ559624">
    <property type="protein sequence ID" value="PLN76228.1"/>
    <property type="molecule type" value="Genomic_DNA"/>
</dbReference>
<keyword evidence="3" id="KW-1185">Reference proteome</keyword>
<dbReference type="InterPro" id="IPR053235">
    <property type="entry name" value="Ser_Thr_kinase"/>
</dbReference>
<name>A0A2J5HGY8_9EURO</name>
<dbReference type="GO" id="GO:0005524">
    <property type="term" value="F:ATP binding"/>
    <property type="evidence" value="ECO:0007669"/>
    <property type="project" value="InterPro"/>
</dbReference>
<dbReference type="SMART" id="SM00220">
    <property type="entry name" value="S_TKc"/>
    <property type="match status" value="1"/>
</dbReference>
<reference evidence="3" key="1">
    <citation type="submission" date="2017-12" db="EMBL/GenBank/DDBJ databases">
        <authorList>
            <consortium name="DOE Joint Genome Institute"/>
            <person name="Mondo S.J."/>
            <person name="Kjaerbolling I."/>
            <person name="Vesth T.C."/>
            <person name="Frisvad J.C."/>
            <person name="Nybo J.L."/>
            <person name="Theobald S."/>
            <person name="Kuo A."/>
            <person name="Bowyer P."/>
            <person name="Matsuda Y."/>
            <person name="Lyhne E.K."/>
            <person name="Kogle M.E."/>
            <person name="Clum A."/>
            <person name="Lipzen A."/>
            <person name="Salamov A."/>
            <person name="Ngan C.Y."/>
            <person name="Daum C."/>
            <person name="Chiniquy J."/>
            <person name="Barry K."/>
            <person name="LaButti K."/>
            <person name="Haridas S."/>
            <person name="Simmons B.A."/>
            <person name="Magnuson J.K."/>
            <person name="Mortensen U.H."/>
            <person name="Larsen T.O."/>
            <person name="Grigoriev I.V."/>
            <person name="Baker S.E."/>
            <person name="Andersen M.R."/>
            <person name="Nordberg H.P."/>
            <person name="Cantor M.N."/>
            <person name="Hua S.X."/>
        </authorList>
    </citation>
    <scope>NUCLEOTIDE SEQUENCE [LARGE SCALE GENOMIC DNA]</scope>
    <source>
        <strain evidence="3">IBT 19404</strain>
    </source>
</reference>
<gene>
    <name evidence="2" type="ORF">BDW42DRAFT_199009</name>
</gene>
<keyword evidence="2" id="KW-0808">Transferase</keyword>
<dbReference type="PROSITE" id="PS50011">
    <property type="entry name" value="PROTEIN_KINASE_DOM"/>
    <property type="match status" value="1"/>
</dbReference>
<dbReference type="Pfam" id="PF00069">
    <property type="entry name" value="Pkinase"/>
    <property type="match status" value="1"/>
</dbReference>
<protein>
    <submittedName>
        <fullName evidence="2">Kinase-like domain-containing protein</fullName>
    </submittedName>
</protein>
<dbReference type="GO" id="GO:0005737">
    <property type="term" value="C:cytoplasm"/>
    <property type="evidence" value="ECO:0007669"/>
    <property type="project" value="TreeGrafter"/>
</dbReference>
<organism evidence="2 3">
    <name type="scientific">Aspergillus taichungensis</name>
    <dbReference type="NCBI Taxonomy" id="482145"/>
    <lineage>
        <taxon>Eukaryota</taxon>
        <taxon>Fungi</taxon>
        <taxon>Dikarya</taxon>
        <taxon>Ascomycota</taxon>
        <taxon>Pezizomycotina</taxon>
        <taxon>Eurotiomycetes</taxon>
        <taxon>Eurotiomycetidae</taxon>
        <taxon>Eurotiales</taxon>
        <taxon>Aspergillaceae</taxon>
        <taxon>Aspergillus</taxon>
        <taxon>Aspergillus subgen. Circumdati</taxon>
    </lineage>
</organism>
<dbReference type="SUPFAM" id="SSF56112">
    <property type="entry name" value="Protein kinase-like (PK-like)"/>
    <property type="match status" value="1"/>
</dbReference>